<dbReference type="AlphaFoldDB" id="A0A369A1U0"/>
<dbReference type="Proteomes" id="UP000253517">
    <property type="component" value="Unassembled WGS sequence"/>
</dbReference>
<reference evidence="2 3" key="1">
    <citation type="submission" date="2018-07" db="EMBL/GenBank/DDBJ databases">
        <title>Genomic Encyclopedia of Type Strains, Phase IV (KMG-IV): sequencing the most valuable type-strain genomes for metagenomic binning, comparative biology and taxonomic classification.</title>
        <authorList>
            <person name="Goeker M."/>
        </authorList>
    </citation>
    <scope>NUCLEOTIDE SEQUENCE [LARGE SCALE GENOMIC DNA]</scope>
    <source>
        <strain evidence="2 3">DSM 21410</strain>
    </source>
</reference>
<proteinExistence type="predicted"/>
<keyword evidence="3" id="KW-1185">Reference proteome</keyword>
<evidence type="ECO:0000313" key="2">
    <source>
        <dbReference type="EMBL" id="RCX03161.1"/>
    </source>
</evidence>
<keyword evidence="1" id="KW-0472">Membrane</keyword>
<evidence type="ECO:0000256" key="1">
    <source>
        <dbReference type="SAM" id="Phobius"/>
    </source>
</evidence>
<dbReference type="EMBL" id="QPJS01000003">
    <property type="protein sequence ID" value="RCX03161.1"/>
    <property type="molecule type" value="Genomic_DNA"/>
</dbReference>
<gene>
    <name evidence="2" type="ORF">DES35_10339</name>
</gene>
<organism evidence="2 3">
    <name type="scientific">Schleiferia thermophila</name>
    <dbReference type="NCBI Taxonomy" id="884107"/>
    <lineage>
        <taxon>Bacteria</taxon>
        <taxon>Pseudomonadati</taxon>
        <taxon>Bacteroidota</taxon>
        <taxon>Flavobacteriia</taxon>
        <taxon>Flavobacteriales</taxon>
        <taxon>Schleiferiaceae</taxon>
        <taxon>Schleiferia</taxon>
    </lineage>
</organism>
<feature type="transmembrane region" description="Helical" evidence="1">
    <location>
        <begin position="38"/>
        <end position="56"/>
    </location>
</feature>
<feature type="transmembrane region" description="Helical" evidence="1">
    <location>
        <begin position="76"/>
        <end position="99"/>
    </location>
</feature>
<feature type="transmembrane region" description="Helical" evidence="1">
    <location>
        <begin position="6"/>
        <end position="26"/>
    </location>
</feature>
<protein>
    <submittedName>
        <fullName evidence="2">Uncharacterized protein</fullName>
    </submittedName>
</protein>
<evidence type="ECO:0000313" key="3">
    <source>
        <dbReference type="Proteomes" id="UP000253517"/>
    </source>
</evidence>
<comment type="caution">
    <text evidence="2">The sequence shown here is derived from an EMBL/GenBank/DDBJ whole genome shotgun (WGS) entry which is preliminary data.</text>
</comment>
<keyword evidence="1" id="KW-1133">Transmembrane helix</keyword>
<keyword evidence="1" id="KW-0812">Transmembrane</keyword>
<sequence length="106" mass="11435">MIDFGITLTYILIGICVATIVGFAISKVFTHFSKVKNALIGIAVLLIISLVGYTSADGSDYVNYPASMNITEVTSKMVATGLTTFYILTLLSIVAILYVEVSKIFK</sequence>
<accession>A0A369A1U0</accession>
<dbReference type="RefSeq" id="WP_125039427.1">
    <property type="nucleotide sequence ID" value="NZ_BHZF01000003.1"/>
</dbReference>
<name>A0A369A1U0_9FLAO</name>